<evidence type="ECO:0000313" key="1">
    <source>
        <dbReference type="EMBL" id="RVX10847.1"/>
    </source>
</evidence>
<gene>
    <name evidence="1" type="primary">SH3P3_1</name>
    <name evidence="1" type="ORF">CK203_018174</name>
</gene>
<reference evidence="1 2" key="1">
    <citation type="journal article" date="2018" name="PLoS Genet.">
        <title>Population sequencing reveals clonal diversity and ancestral inbreeding in the grapevine cultivar Chardonnay.</title>
        <authorList>
            <person name="Roach M.J."/>
            <person name="Johnson D.L."/>
            <person name="Bohlmann J."/>
            <person name="van Vuuren H.J."/>
            <person name="Jones S.J."/>
            <person name="Pretorius I.S."/>
            <person name="Schmidt S.A."/>
            <person name="Borneman A.R."/>
        </authorList>
    </citation>
    <scope>NUCLEOTIDE SEQUENCE [LARGE SCALE GENOMIC DNA]</scope>
    <source>
        <strain evidence="2">cv. Chardonnay</strain>
        <tissue evidence="1">Leaf</tissue>
    </source>
</reference>
<dbReference type="Proteomes" id="UP000288805">
    <property type="component" value="Unassembled WGS sequence"/>
</dbReference>
<proteinExistence type="predicted"/>
<accession>A0A438JPI6</accession>
<evidence type="ECO:0000313" key="2">
    <source>
        <dbReference type="Proteomes" id="UP000288805"/>
    </source>
</evidence>
<sequence>MNWRISVFFVPYRSILFGCYKQFGGTGYESSDVMVIDEVEMQRHQQLEKLYRSTRAGKVEMV</sequence>
<comment type="caution">
    <text evidence="1">The sequence shown here is derived from an EMBL/GenBank/DDBJ whole genome shotgun (WGS) entry which is preliminary data.</text>
</comment>
<dbReference type="AlphaFoldDB" id="A0A438JPI6"/>
<name>A0A438JPI6_VITVI</name>
<organism evidence="1 2">
    <name type="scientific">Vitis vinifera</name>
    <name type="common">Grape</name>
    <dbReference type="NCBI Taxonomy" id="29760"/>
    <lineage>
        <taxon>Eukaryota</taxon>
        <taxon>Viridiplantae</taxon>
        <taxon>Streptophyta</taxon>
        <taxon>Embryophyta</taxon>
        <taxon>Tracheophyta</taxon>
        <taxon>Spermatophyta</taxon>
        <taxon>Magnoliopsida</taxon>
        <taxon>eudicotyledons</taxon>
        <taxon>Gunneridae</taxon>
        <taxon>Pentapetalae</taxon>
        <taxon>rosids</taxon>
        <taxon>Vitales</taxon>
        <taxon>Vitaceae</taxon>
        <taxon>Viteae</taxon>
        <taxon>Vitis</taxon>
    </lineage>
</organism>
<protein>
    <submittedName>
        <fullName evidence="1">SH3 domain-containing protein 3</fullName>
    </submittedName>
</protein>
<dbReference type="EMBL" id="QGNW01000033">
    <property type="protein sequence ID" value="RVX10847.1"/>
    <property type="molecule type" value="Genomic_DNA"/>
</dbReference>